<accession>A0A918P8L2</accession>
<comment type="caution">
    <text evidence="1">The sequence shown here is derived from an EMBL/GenBank/DDBJ whole genome shotgun (WGS) entry which is preliminary data.</text>
</comment>
<dbReference type="Proteomes" id="UP000648075">
    <property type="component" value="Unassembled WGS sequence"/>
</dbReference>
<evidence type="ECO:0000313" key="1">
    <source>
        <dbReference type="EMBL" id="GGY91767.1"/>
    </source>
</evidence>
<proteinExistence type="predicted"/>
<organism evidence="1 2">
    <name type="scientific">Novosphingobium colocasiae</name>
    <dbReference type="NCBI Taxonomy" id="1256513"/>
    <lineage>
        <taxon>Bacteria</taxon>
        <taxon>Pseudomonadati</taxon>
        <taxon>Pseudomonadota</taxon>
        <taxon>Alphaproteobacteria</taxon>
        <taxon>Sphingomonadales</taxon>
        <taxon>Sphingomonadaceae</taxon>
        <taxon>Novosphingobium</taxon>
    </lineage>
</organism>
<gene>
    <name evidence="1" type="ORF">GCM10011614_03090</name>
</gene>
<keyword evidence="2" id="KW-1185">Reference proteome</keyword>
<reference evidence="1" key="1">
    <citation type="journal article" date="2014" name="Int. J. Syst. Evol. Microbiol.">
        <title>Complete genome sequence of Corynebacterium casei LMG S-19264T (=DSM 44701T), isolated from a smear-ripened cheese.</title>
        <authorList>
            <consortium name="US DOE Joint Genome Institute (JGI-PGF)"/>
            <person name="Walter F."/>
            <person name="Albersmeier A."/>
            <person name="Kalinowski J."/>
            <person name="Ruckert C."/>
        </authorList>
    </citation>
    <scope>NUCLEOTIDE SEQUENCE</scope>
    <source>
        <strain evidence="1">KCTC 32255</strain>
    </source>
</reference>
<dbReference type="AlphaFoldDB" id="A0A918P8L2"/>
<evidence type="ECO:0000313" key="2">
    <source>
        <dbReference type="Proteomes" id="UP000648075"/>
    </source>
</evidence>
<dbReference type="EMBL" id="BMZA01000001">
    <property type="protein sequence ID" value="GGY91767.1"/>
    <property type="molecule type" value="Genomic_DNA"/>
</dbReference>
<reference evidence="1" key="2">
    <citation type="submission" date="2020-09" db="EMBL/GenBank/DDBJ databases">
        <authorList>
            <person name="Sun Q."/>
            <person name="Kim S."/>
        </authorList>
    </citation>
    <scope>NUCLEOTIDE SEQUENCE</scope>
    <source>
        <strain evidence="1">KCTC 32255</strain>
    </source>
</reference>
<sequence length="132" mass="14141">MRFFSIGTENERIAGMQAVQLPPPVLTGSGSTGRAELNPHLSATSWLPGGGRMIERVERRVKGWRAEAGKRPPPATDHTNVALSPSGERYAGLAACRLAGVERGQSGAVPLSQPSPLKGRGLCVRINEPWYQ</sequence>
<protein>
    <submittedName>
        <fullName evidence="1">Uncharacterized protein</fullName>
    </submittedName>
</protein>
<name>A0A918P8L2_9SPHN</name>